<evidence type="ECO:0000313" key="2">
    <source>
        <dbReference type="Proteomes" id="UP001595075"/>
    </source>
</evidence>
<accession>A0ABR4CPC6</accession>
<dbReference type="Proteomes" id="UP001595075">
    <property type="component" value="Unassembled WGS sequence"/>
</dbReference>
<keyword evidence="2" id="KW-1185">Reference proteome</keyword>
<name>A0ABR4CPC6_9HELO</name>
<comment type="caution">
    <text evidence="1">The sequence shown here is derived from an EMBL/GenBank/DDBJ whole genome shotgun (WGS) entry which is preliminary data.</text>
</comment>
<proteinExistence type="predicted"/>
<dbReference type="EMBL" id="JAZHXI010000005">
    <property type="protein sequence ID" value="KAL2071211.1"/>
    <property type="molecule type" value="Genomic_DNA"/>
</dbReference>
<gene>
    <name evidence="1" type="ORF">VTL71DRAFT_12446</name>
</gene>
<evidence type="ECO:0008006" key="3">
    <source>
        <dbReference type="Google" id="ProtNLM"/>
    </source>
</evidence>
<protein>
    <recommendedName>
        <fullName evidence="3">Transposase</fullName>
    </recommendedName>
</protein>
<organism evidence="1 2">
    <name type="scientific">Oculimacula yallundae</name>
    <dbReference type="NCBI Taxonomy" id="86028"/>
    <lineage>
        <taxon>Eukaryota</taxon>
        <taxon>Fungi</taxon>
        <taxon>Dikarya</taxon>
        <taxon>Ascomycota</taxon>
        <taxon>Pezizomycotina</taxon>
        <taxon>Leotiomycetes</taxon>
        <taxon>Helotiales</taxon>
        <taxon>Ploettnerulaceae</taxon>
        <taxon>Oculimacula</taxon>
    </lineage>
</organism>
<evidence type="ECO:0000313" key="1">
    <source>
        <dbReference type="EMBL" id="KAL2071211.1"/>
    </source>
</evidence>
<reference evidence="1 2" key="1">
    <citation type="journal article" date="2024" name="Commun. Biol.">
        <title>Comparative genomic analysis of thermophilic fungi reveals convergent evolutionary adaptations and gene losses.</title>
        <authorList>
            <person name="Steindorff A.S."/>
            <person name="Aguilar-Pontes M.V."/>
            <person name="Robinson A.J."/>
            <person name="Andreopoulos B."/>
            <person name="LaButti K."/>
            <person name="Kuo A."/>
            <person name="Mondo S."/>
            <person name="Riley R."/>
            <person name="Otillar R."/>
            <person name="Haridas S."/>
            <person name="Lipzen A."/>
            <person name="Grimwood J."/>
            <person name="Schmutz J."/>
            <person name="Clum A."/>
            <person name="Reid I.D."/>
            <person name="Moisan M.C."/>
            <person name="Butler G."/>
            <person name="Nguyen T.T.M."/>
            <person name="Dewar K."/>
            <person name="Conant G."/>
            <person name="Drula E."/>
            <person name="Henrissat B."/>
            <person name="Hansel C."/>
            <person name="Singer S."/>
            <person name="Hutchinson M.I."/>
            <person name="de Vries R.P."/>
            <person name="Natvig D.O."/>
            <person name="Powell A.J."/>
            <person name="Tsang A."/>
            <person name="Grigoriev I.V."/>
        </authorList>
    </citation>
    <scope>NUCLEOTIDE SEQUENCE [LARGE SCALE GENOMIC DNA]</scope>
    <source>
        <strain evidence="1 2">CBS 494.80</strain>
    </source>
</reference>
<sequence length="103" mass="12315">MGKFPKLESVDLLVPEKLHYYARYIEETYFGPCKKKSIRIVSICTREWIDEETAYTYWGYIDSWGGKHLGSMTRSTVEEEILEERLEDIQKLEMPRPRTNLDY</sequence>